<dbReference type="SMART" id="SM01014">
    <property type="entry name" value="ARID"/>
    <property type="match status" value="1"/>
</dbReference>
<dbReference type="Gene3D" id="1.10.150.60">
    <property type="entry name" value="ARID DNA-binding domain"/>
    <property type="match status" value="1"/>
</dbReference>
<organism evidence="3">
    <name type="scientific">Serpula lacrymans var. lacrymans (strain S7.3)</name>
    <name type="common">Dry rot fungus</name>
    <dbReference type="NCBI Taxonomy" id="936435"/>
    <lineage>
        <taxon>Eukaryota</taxon>
        <taxon>Fungi</taxon>
        <taxon>Dikarya</taxon>
        <taxon>Basidiomycota</taxon>
        <taxon>Agaricomycotina</taxon>
        <taxon>Agaricomycetes</taxon>
        <taxon>Agaricomycetidae</taxon>
        <taxon>Boletales</taxon>
        <taxon>Coniophorineae</taxon>
        <taxon>Serpulaceae</taxon>
        <taxon>Serpula</taxon>
    </lineage>
</organism>
<proteinExistence type="predicted"/>
<reference evidence="3" key="1">
    <citation type="journal article" date="2011" name="Science">
        <title>The plant cell wall-decomposing machinery underlies the functional diversity of forest fungi.</title>
        <authorList>
            <person name="Eastwood D.C."/>
            <person name="Floudas D."/>
            <person name="Binder M."/>
            <person name="Majcherczyk A."/>
            <person name="Schneider P."/>
            <person name="Aerts A."/>
            <person name="Asiegbu F.O."/>
            <person name="Baker S.E."/>
            <person name="Barry K."/>
            <person name="Bendiksby M."/>
            <person name="Blumentritt M."/>
            <person name="Coutinho P.M."/>
            <person name="Cullen D."/>
            <person name="de Vries R.P."/>
            <person name="Gathman A."/>
            <person name="Goodell B."/>
            <person name="Henrissat B."/>
            <person name="Ihrmark K."/>
            <person name="Kauserud H."/>
            <person name="Kohler A."/>
            <person name="LaButti K."/>
            <person name="Lapidus A."/>
            <person name="Lavin J.L."/>
            <person name="Lee Y.-H."/>
            <person name="Lindquist E."/>
            <person name="Lilly W."/>
            <person name="Lucas S."/>
            <person name="Morin E."/>
            <person name="Murat C."/>
            <person name="Oguiza J.A."/>
            <person name="Park J."/>
            <person name="Pisabarro A.G."/>
            <person name="Riley R."/>
            <person name="Rosling A."/>
            <person name="Salamov A."/>
            <person name="Schmidt O."/>
            <person name="Schmutz J."/>
            <person name="Skrede I."/>
            <person name="Stenlid J."/>
            <person name="Wiebenga A."/>
            <person name="Xie X."/>
            <person name="Kuees U."/>
            <person name="Hibbett D.S."/>
            <person name="Hoffmeister D."/>
            <person name="Hoegberg N."/>
            <person name="Martin F."/>
            <person name="Grigoriev I.V."/>
            <person name="Watkinson S.C."/>
        </authorList>
    </citation>
    <scope>NUCLEOTIDE SEQUENCE [LARGE SCALE GENOMIC DNA]</scope>
    <source>
        <strain evidence="3">strain S7.3</strain>
    </source>
</reference>
<sequence>MQQVQFEVTRRKGLMVKLNHAITHISAQPRPHDGLLVSSLILPPPLDKARFEIHYANFCRTKGLEMTSRVALSDAQWVDLYQLHVNVMKEGTFAKVNQNNLWHIVGGRLGYVRASDNTVDPPRCDPELAAQLSRIYKEHLEHFDFLYISSVVDMAKRKAEIQKQS</sequence>
<dbReference type="InterPro" id="IPR036431">
    <property type="entry name" value="ARID_dom_sf"/>
</dbReference>
<evidence type="ECO:0000259" key="1">
    <source>
        <dbReference type="PROSITE" id="PS51011"/>
    </source>
</evidence>
<dbReference type="STRING" id="936435.F8PYM2"/>
<dbReference type="CDD" id="cd16100">
    <property type="entry name" value="ARID"/>
    <property type="match status" value="1"/>
</dbReference>
<name>F8PYM2_SERL3</name>
<keyword evidence="3" id="KW-1185">Reference proteome</keyword>
<evidence type="ECO:0000313" key="3">
    <source>
        <dbReference type="Proteomes" id="UP000008063"/>
    </source>
</evidence>
<dbReference type="SUPFAM" id="SSF46774">
    <property type="entry name" value="ARID-like"/>
    <property type="match status" value="1"/>
</dbReference>
<dbReference type="InParanoid" id="F8PYM2"/>
<dbReference type="Proteomes" id="UP000008063">
    <property type="component" value="Unassembled WGS sequence"/>
</dbReference>
<dbReference type="AlphaFoldDB" id="F8PYM2"/>
<feature type="domain" description="ARID" evidence="1">
    <location>
        <begin position="45"/>
        <end position="148"/>
    </location>
</feature>
<dbReference type="EMBL" id="GL945480">
    <property type="protein sequence ID" value="EGN98985.1"/>
    <property type="molecule type" value="Genomic_DNA"/>
</dbReference>
<dbReference type="OrthoDB" id="1938591at2759"/>
<dbReference type="OMA" id="NHAITHI"/>
<dbReference type="SMART" id="SM00501">
    <property type="entry name" value="BRIGHT"/>
    <property type="match status" value="1"/>
</dbReference>
<accession>F8PYM2</accession>
<dbReference type="PROSITE" id="PS51011">
    <property type="entry name" value="ARID"/>
    <property type="match status" value="1"/>
</dbReference>
<dbReference type="Pfam" id="PF01388">
    <property type="entry name" value="ARID"/>
    <property type="match status" value="1"/>
</dbReference>
<evidence type="ECO:0000313" key="2">
    <source>
        <dbReference type="EMBL" id="EGN98985.1"/>
    </source>
</evidence>
<dbReference type="HOGENOM" id="CLU_1611791_0_0_1"/>
<protein>
    <recommendedName>
        <fullName evidence="1">ARID domain-containing protein</fullName>
    </recommendedName>
</protein>
<dbReference type="InterPro" id="IPR001606">
    <property type="entry name" value="ARID_dom"/>
</dbReference>
<gene>
    <name evidence="2" type="ORF">SERLA73DRAFT_137073</name>
</gene>
<dbReference type="GO" id="GO:0003677">
    <property type="term" value="F:DNA binding"/>
    <property type="evidence" value="ECO:0007669"/>
    <property type="project" value="InterPro"/>
</dbReference>